<proteinExistence type="predicted"/>
<dbReference type="SUPFAM" id="SSF46785">
    <property type="entry name" value="Winged helix' DNA-binding domain"/>
    <property type="match status" value="1"/>
</dbReference>
<sequence length="174" mass="19007">MMKMKSGAEQGACILAMVGTQLADVPIKSDAISERLSASPSYLKKVMRKLVINGVINSVSGVNGGFTLAKDPKEISLYDLLIAIQGDNLFIKFGGGLKKVFPESEIAATGERILQDAFLQAETQYLESLKSISLHTILSQAIGTEEYQFVNWNEKVNDELFNQLQEAMSEGEIS</sequence>
<evidence type="ECO:0000313" key="1">
    <source>
        <dbReference type="EMBL" id="PPA71127.1"/>
    </source>
</evidence>
<dbReference type="InterPro" id="IPR030489">
    <property type="entry name" value="TR_Rrf2-type_CS"/>
</dbReference>
<gene>
    <name evidence="1" type="ORF">C4B60_10190</name>
</gene>
<dbReference type="PROSITE" id="PS51197">
    <property type="entry name" value="HTH_RRF2_2"/>
    <property type="match status" value="1"/>
</dbReference>
<evidence type="ECO:0000313" key="2">
    <source>
        <dbReference type="Proteomes" id="UP000239047"/>
    </source>
</evidence>
<dbReference type="PANTHER" id="PTHR33221">
    <property type="entry name" value="WINGED HELIX-TURN-HELIX TRANSCRIPTIONAL REGULATOR, RRF2 FAMILY"/>
    <property type="match status" value="1"/>
</dbReference>
<dbReference type="PROSITE" id="PS01332">
    <property type="entry name" value="HTH_RRF2_1"/>
    <property type="match status" value="1"/>
</dbReference>
<dbReference type="RefSeq" id="WP_104057876.1">
    <property type="nucleotide sequence ID" value="NZ_PREZ01000003.1"/>
</dbReference>
<reference evidence="1 2" key="1">
    <citation type="submission" date="2018-02" db="EMBL/GenBank/DDBJ databases">
        <title>Jeotgalibacillus proteolyticum sp. nov. a protease producing bacterium isolated from ocean sediments of Laizhou Bay.</title>
        <authorList>
            <person name="Li Y."/>
        </authorList>
    </citation>
    <scope>NUCLEOTIDE SEQUENCE [LARGE SCALE GENOMIC DNA]</scope>
    <source>
        <strain evidence="1 2">22-7</strain>
    </source>
</reference>
<dbReference type="Proteomes" id="UP000239047">
    <property type="component" value="Unassembled WGS sequence"/>
</dbReference>
<dbReference type="PANTHER" id="PTHR33221:SF9">
    <property type="entry name" value="RRF2 FAMILY PROTEIN"/>
    <property type="match status" value="1"/>
</dbReference>
<name>A0A2S5GDL0_9BACL</name>
<comment type="caution">
    <text evidence="1">The sequence shown here is derived from an EMBL/GenBank/DDBJ whole genome shotgun (WGS) entry which is preliminary data.</text>
</comment>
<dbReference type="NCBIfam" id="TIGR00738">
    <property type="entry name" value="rrf2_super"/>
    <property type="match status" value="1"/>
</dbReference>
<dbReference type="InterPro" id="IPR036390">
    <property type="entry name" value="WH_DNA-bd_sf"/>
</dbReference>
<protein>
    <submittedName>
        <fullName evidence="1">Rrf2 family transcriptional regulator</fullName>
    </submittedName>
</protein>
<dbReference type="EMBL" id="PREZ01000003">
    <property type="protein sequence ID" value="PPA71127.1"/>
    <property type="molecule type" value="Genomic_DNA"/>
</dbReference>
<dbReference type="Gene3D" id="1.10.10.10">
    <property type="entry name" value="Winged helix-like DNA-binding domain superfamily/Winged helix DNA-binding domain"/>
    <property type="match status" value="1"/>
</dbReference>
<dbReference type="OrthoDB" id="9808360at2"/>
<dbReference type="AlphaFoldDB" id="A0A2S5GDL0"/>
<dbReference type="Pfam" id="PF02082">
    <property type="entry name" value="Rrf2"/>
    <property type="match status" value="1"/>
</dbReference>
<dbReference type="InterPro" id="IPR000944">
    <property type="entry name" value="Tscrpt_reg_Rrf2"/>
</dbReference>
<keyword evidence="2" id="KW-1185">Reference proteome</keyword>
<dbReference type="GO" id="GO:0003700">
    <property type="term" value="F:DNA-binding transcription factor activity"/>
    <property type="evidence" value="ECO:0007669"/>
    <property type="project" value="TreeGrafter"/>
</dbReference>
<dbReference type="GO" id="GO:0005829">
    <property type="term" value="C:cytosol"/>
    <property type="evidence" value="ECO:0007669"/>
    <property type="project" value="TreeGrafter"/>
</dbReference>
<dbReference type="InterPro" id="IPR036388">
    <property type="entry name" value="WH-like_DNA-bd_sf"/>
</dbReference>
<organism evidence="1 2">
    <name type="scientific">Jeotgalibacillus proteolyticus</name>
    <dbReference type="NCBI Taxonomy" id="2082395"/>
    <lineage>
        <taxon>Bacteria</taxon>
        <taxon>Bacillati</taxon>
        <taxon>Bacillota</taxon>
        <taxon>Bacilli</taxon>
        <taxon>Bacillales</taxon>
        <taxon>Caryophanaceae</taxon>
        <taxon>Jeotgalibacillus</taxon>
    </lineage>
</organism>
<accession>A0A2S5GDL0</accession>